<keyword evidence="11 12" id="KW-0119">Carbohydrate metabolism</keyword>
<dbReference type="Gene3D" id="3.40.1190.20">
    <property type="match status" value="1"/>
</dbReference>
<dbReference type="CDD" id="cd01174">
    <property type="entry name" value="ribokinase"/>
    <property type="match status" value="1"/>
</dbReference>
<evidence type="ECO:0000256" key="9">
    <source>
        <dbReference type="ARBA" id="ARBA00022842"/>
    </source>
</evidence>
<dbReference type="InterPro" id="IPR002139">
    <property type="entry name" value="Ribo/fructo_kinase"/>
</dbReference>
<dbReference type="InterPro" id="IPR011877">
    <property type="entry name" value="Ribokinase"/>
</dbReference>
<comment type="function">
    <text evidence="12">Catalyzes the phosphorylation of ribose at O-5 in a reaction requiring ATP and magnesium. The resulting D-ribose-5-phosphate can then be used either for sythesis of nucleotides, histidine, and tryptophan, or as a component of the pentose phosphate pathway.</text>
</comment>
<dbReference type="PRINTS" id="PR00990">
    <property type="entry name" value="RIBOKINASE"/>
</dbReference>
<dbReference type="SUPFAM" id="SSF53613">
    <property type="entry name" value="Ribokinase-like"/>
    <property type="match status" value="1"/>
</dbReference>
<dbReference type="PANTHER" id="PTHR10584">
    <property type="entry name" value="SUGAR KINASE"/>
    <property type="match status" value="1"/>
</dbReference>
<evidence type="ECO:0000313" key="14">
    <source>
        <dbReference type="EMBL" id="OQW49463.1"/>
    </source>
</evidence>
<feature type="binding site" evidence="12">
    <location>
        <begin position="218"/>
        <end position="223"/>
    </location>
    <ligand>
        <name>ATP</name>
        <dbReference type="ChEBI" id="CHEBI:30616"/>
    </ligand>
</feature>
<feature type="binding site" evidence="12">
    <location>
        <position position="251"/>
    </location>
    <ligand>
        <name>substrate</name>
    </ligand>
</feature>
<comment type="catalytic activity">
    <reaction evidence="12">
        <text>D-ribose + ATP = D-ribose 5-phosphate + ADP + H(+)</text>
        <dbReference type="Rhea" id="RHEA:13697"/>
        <dbReference type="ChEBI" id="CHEBI:15378"/>
        <dbReference type="ChEBI" id="CHEBI:30616"/>
        <dbReference type="ChEBI" id="CHEBI:47013"/>
        <dbReference type="ChEBI" id="CHEBI:78346"/>
        <dbReference type="ChEBI" id="CHEBI:456216"/>
        <dbReference type="EC" id="2.7.1.15"/>
    </reaction>
</comment>
<comment type="subcellular location">
    <subcellularLocation>
        <location evidence="12">Cytoplasm</location>
    </subcellularLocation>
</comment>
<dbReference type="STRING" id="1827387.A4S15_01615"/>
<keyword evidence="6 12" id="KW-0547">Nucleotide-binding</keyword>
<dbReference type="EC" id="2.7.1.15" evidence="2 12"/>
<evidence type="ECO:0000256" key="5">
    <source>
        <dbReference type="ARBA" id="ARBA00022723"/>
    </source>
</evidence>
<feature type="domain" description="Carbohydrate kinase PfkB" evidence="13">
    <location>
        <begin position="3"/>
        <end position="292"/>
    </location>
</feature>
<evidence type="ECO:0000256" key="1">
    <source>
        <dbReference type="ARBA" id="ARBA00005380"/>
    </source>
</evidence>
<reference evidence="14 15" key="1">
    <citation type="journal article" date="2017" name="Water Res.">
        <title>Comammox in drinking water systems.</title>
        <authorList>
            <person name="Wang Y."/>
            <person name="Ma L."/>
            <person name="Mao Y."/>
            <person name="Jiang X."/>
            <person name="Xia Y."/>
            <person name="Yu K."/>
            <person name="Li B."/>
            <person name="Zhang T."/>
        </authorList>
    </citation>
    <scope>NUCLEOTIDE SEQUENCE [LARGE SCALE GENOMIC DNA]</scope>
    <source>
        <strain evidence="14">SG_bin8</strain>
    </source>
</reference>
<evidence type="ECO:0000256" key="8">
    <source>
        <dbReference type="ARBA" id="ARBA00022840"/>
    </source>
</evidence>
<dbReference type="GO" id="GO:0019303">
    <property type="term" value="P:D-ribose catabolic process"/>
    <property type="evidence" value="ECO:0007669"/>
    <property type="project" value="UniProtKB-UniRule"/>
</dbReference>
<feature type="binding site" evidence="12">
    <location>
        <position position="284"/>
    </location>
    <ligand>
        <name>K(+)</name>
        <dbReference type="ChEBI" id="CHEBI:29103"/>
    </ligand>
</feature>
<comment type="activity regulation">
    <text evidence="12">Activated by a monovalent cation that binds near, but not in, the active site. The most likely occupant of the site in vivo is potassium. Ion binding induces a conformational change that may alter substrate affinity.</text>
</comment>
<evidence type="ECO:0000256" key="3">
    <source>
        <dbReference type="ARBA" id="ARBA00016943"/>
    </source>
</evidence>
<name>A0A1W9HPX9_9HYPH</name>
<keyword evidence="12" id="KW-0963">Cytoplasm</keyword>
<dbReference type="EMBL" id="LWDL01000031">
    <property type="protein sequence ID" value="OQW49463.1"/>
    <property type="molecule type" value="Genomic_DNA"/>
</dbReference>
<evidence type="ECO:0000256" key="6">
    <source>
        <dbReference type="ARBA" id="ARBA00022741"/>
    </source>
</evidence>
<dbReference type="GO" id="GO:0046872">
    <property type="term" value="F:metal ion binding"/>
    <property type="evidence" value="ECO:0007669"/>
    <property type="project" value="UniProtKB-KW"/>
</dbReference>
<accession>A0A1W9HPX9</accession>
<feature type="binding site" evidence="12">
    <location>
        <position position="247"/>
    </location>
    <ligand>
        <name>K(+)</name>
        <dbReference type="ChEBI" id="CHEBI:29103"/>
    </ligand>
</feature>
<feature type="binding site" evidence="12">
    <location>
        <position position="281"/>
    </location>
    <ligand>
        <name>K(+)</name>
        <dbReference type="ChEBI" id="CHEBI:29103"/>
    </ligand>
</feature>
<keyword evidence="8 12" id="KW-0067">ATP-binding</keyword>
<comment type="caution">
    <text evidence="14">The sequence shown here is derived from an EMBL/GenBank/DDBJ whole genome shotgun (WGS) entry which is preliminary data.</text>
</comment>
<dbReference type="InterPro" id="IPR029056">
    <property type="entry name" value="Ribokinase-like"/>
</dbReference>
<evidence type="ECO:0000256" key="2">
    <source>
        <dbReference type="ARBA" id="ARBA00012035"/>
    </source>
</evidence>
<dbReference type="GO" id="GO:0005829">
    <property type="term" value="C:cytosol"/>
    <property type="evidence" value="ECO:0007669"/>
    <property type="project" value="TreeGrafter"/>
</dbReference>
<feature type="binding site" evidence="12">
    <location>
        <position position="138"/>
    </location>
    <ligand>
        <name>substrate</name>
    </ligand>
</feature>
<comment type="cofactor">
    <cofactor evidence="12">
        <name>Mg(2+)</name>
        <dbReference type="ChEBI" id="CHEBI:18420"/>
    </cofactor>
    <text evidence="12">Requires a divalent cation, most likely magnesium in vivo, as an electrophilic catalyst to aid phosphoryl group transfer. It is the chelate of the metal and the nucleotide that is the actual substrate.</text>
</comment>
<dbReference type="InterPro" id="IPR011611">
    <property type="entry name" value="PfkB_dom"/>
</dbReference>
<dbReference type="HAMAP" id="MF_01987">
    <property type="entry name" value="Ribokinase"/>
    <property type="match status" value="1"/>
</dbReference>
<feature type="binding site" evidence="12">
    <location>
        <begin position="250"/>
        <end position="251"/>
    </location>
    <ligand>
        <name>ATP</name>
        <dbReference type="ChEBI" id="CHEBI:30616"/>
    </ligand>
</feature>
<dbReference type="InterPro" id="IPR002173">
    <property type="entry name" value="Carboh/pur_kinase_PfkB_CS"/>
</dbReference>
<evidence type="ECO:0000256" key="12">
    <source>
        <dbReference type="HAMAP-Rule" id="MF_01987"/>
    </source>
</evidence>
<feature type="binding site" evidence="12">
    <location>
        <begin position="11"/>
        <end position="13"/>
    </location>
    <ligand>
        <name>substrate</name>
    </ligand>
</feature>
<proteinExistence type="inferred from homology"/>
<feature type="active site" description="Proton acceptor" evidence="12">
    <location>
        <position position="251"/>
    </location>
</feature>
<evidence type="ECO:0000256" key="10">
    <source>
        <dbReference type="ARBA" id="ARBA00022958"/>
    </source>
</evidence>
<feature type="binding site" evidence="12">
    <location>
        <position position="286"/>
    </location>
    <ligand>
        <name>K(+)</name>
        <dbReference type="ChEBI" id="CHEBI:29103"/>
    </ligand>
</feature>
<feature type="binding site" evidence="12">
    <location>
        <position position="245"/>
    </location>
    <ligand>
        <name>K(+)</name>
        <dbReference type="ChEBI" id="CHEBI:29103"/>
    </ligand>
</feature>
<dbReference type="Proteomes" id="UP000192872">
    <property type="component" value="Unassembled WGS sequence"/>
</dbReference>
<comment type="subunit">
    <text evidence="12">Homodimer.</text>
</comment>
<comment type="similarity">
    <text evidence="12">Belongs to the carbohydrate kinase PfkB family. Ribokinase subfamily.</text>
</comment>
<dbReference type="UniPathway" id="UPA00916">
    <property type="reaction ID" value="UER00889"/>
</dbReference>
<keyword evidence="5 12" id="KW-0479">Metal-binding</keyword>
<keyword evidence="7 12" id="KW-0418">Kinase</keyword>
<comment type="pathway">
    <text evidence="12">Carbohydrate metabolism; D-ribose degradation; D-ribose 5-phosphate from beta-D-ribopyranose: step 2/2.</text>
</comment>
<dbReference type="PROSITE" id="PS00584">
    <property type="entry name" value="PFKB_KINASES_2"/>
    <property type="match status" value="1"/>
</dbReference>
<dbReference type="Pfam" id="PF00294">
    <property type="entry name" value="PfkB"/>
    <property type="match status" value="1"/>
</dbReference>
<evidence type="ECO:0000313" key="15">
    <source>
        <dbReference type="Proteomes" id="UP000192872"/>
    </source>
</evidence>
<dbReference type="PANTHER" id="PTHR10584:SF166">
    <property type="entry name" value="RIBOKINASE"/>
    <property type="match status" value="1"/>
</dbReference>
<protein>
    <recommendedName>
        <fullName evidence="3 12">Ribokinase</fullName>
        <shortName evidence="12">RK</shortName>
        <ecNumber evidence="2 12">2.7.1.15</ecNumber>
    </recommendedName>
</protein>
<sequence>MCMITVLGSINVDIIIEAPRLPQPGETVVGLAYDLMPGGKGANQALAAHRAGARTMLVGAVGRDAFADTALVTLREEGIDLTHVQRSMGFRTGLASVTVDPRGNNQVVVASGANYEVSAANLPEGSVDRWKMLLLQMEIQAGEVEKAVSLCHQAGGRTILNLAPALPISEPTLDAVEVLIVNEIEAVALAHSFALAGSNPQALAKALAERRGRAVVVTAGEKGAYLAQPGTRVLHFAAPNVSVFDTLGAGDAFVGAFAAALDAGMPLIEACRRGVAAGSLACTKAGAQAAMPRMPEIEAMAVQLVIS</sequence>
<dbReference type="GO" id="GO:0005524">
    <property type="term" value="F:ATP binding"/>
    <property type="evidence" value="ECO:0007669"/>
    <property type="project" value="UniProtKB-UniRule"/>
</dbReference>
<comment type="caution">
    <text evidence="12">Lacks conserved residue(s) required for the propagation of feature annotation.</text>
</comment>
<comment type="similarity">
    <text evidence="1">Belongs to the carbohydrate kinase pfkB family.</text>
</comment>
<organism evidence="14 15">
    <name type="scientific">Candidatus Raskinella chloraquaticus</name>
    <dbReference type="NCBI Taxonomy" id="1951219"/>
    <lineage>
        <taxon>Bacteria</taxon>
        <taxon>Pseudomonadati</taxon>
        <taxon>Pseudomonadota</taxon>
        <taxon>Alphaproteobacteria</taxon>
        <taxon>Hyphomicrobiales</taxon>
        <taxon>Phreatobacteraceae</taxon>
        <taxon>Candidatus Raskinella</taxon>
    </lineage>
</organism>
<feature type="binding site" evidence="12">
    <location>
        <begin position="39"/>
        <end position="43"/>
    </location>
    <ligand>
        <name>substrate</name>
    </ligand>
</feature>
<keyword evidence="4 12" id="KW-0808">Transferase</keyword>
<dbReference type="AlphaFoldDB" id="A0A1W9HPX9"/>
<keyword evidence="9 12" id="KW-0460">Magnesium</keyword>
<keyword evidence="10 12" id="KW-0630">Potassium</keyword>
<evidence type="ECO:0000256" key="4">
    <source>
        <dbReference type="ARBA" id="ARBA00022679"/>
    </source>
</evidence>
<gene>
    <name evidence="12" type="primary">rbsK</name>
    <name evidence="14" type="ORF">A4S15_01615</name>
</gene>
<feature type="binding site" evidence="12">
    <location>
        <position position="182"/>
    </location>
    <ligand>
        <name>ATP</name>
        <dbReference type="ChEBI" id="CHEBI:30616"/>
    </ligand>
</feature>
<evidence type="ECO:0000256" key="7">
    <source>
        <dbReference type="ARBA" id="ARBA00022777"/>
    </source>
</evidence>
<evidence type="ECO:0000259" key="13">
    <source>
        <dbReference type="Pfam" id="PF00294"/>
    </source>
</evidence>
<evidence type="ECO:0000256" key="11">
    <source>
        <dbReference type="ARBA" id="ARBA00023277"/>
    </source>
</evidence>
<dbReference type="RefSeq" id="WP_376803328.1">
    <property type="nucleotide sequence ID" value="NZ_DHWE01000022.1"/>
</dbReference>
<dbReference type="GO" id="GO:0004747">
    <property type="term" value="F:ribokinase activity"/>
    <property type="evidence" value="ECO:0007669"/>
    <property type="project" value="UniProtKB-UniRule"/>
</dbReference>